<dbReference type="Proteomes" id="UP001249851">
    <property type="component" value="Unassembled WGS sequence"/>
</dbReference>
<organism evidence="2 3">
    <name type="scientific">Acropora cervicornis</name>
    <name type="common">Staghorn coral</name>
    <dbReference type="NCBI Taxonomy" id="6130"/>
    <lineage>
        <taxon>Eukaryota</taxon>
        <taxon>Metazoa</taxon>
        <taxon>Cnidaria</taxon>
        <taxon>Anthozoa</taxon>
        <taxon>Hexacorallia</taxon>
        <taxon>Scleractinia</taxon>
        <taxon>Astrocoeniina</taxon>
        <taxon>Acroporidae</taxon>
        <taxon>Acropora</taxon>
    </lineage>
</organism>
<evidence type="ECO:0000256" key="1">
    <source>
        <dbReference type="SAM" id="Coils"/>
    </source>
</evidence>
<dbReference type="EMBL" id="JARQWQ010000167">
    <property type="protein sequence ID" value="KAK2547813.1"/>
    <property type="molecule type" value="Genomic_DNA"/>
</dbReference>
<dbReference type="AlphaFoldDB" id="A0AAD9PRZ8"/>
<protein>
    <submittedName>
        <fullName evidence="2">Uncharacterized protein</fullName>
    </submittedName>
</protein>
<keyword evidence="1" id="KW-0175">Coiled coil</keyword>
<comment type="caution">
    <text evidence="2">The sequence shown here is derived from an EMBL/GenBank/DDBJ whole genome shotgun (WGS) entry which is preliminary data.</text>
</comment>
<evidence type="ECO:0000313" key="2">
    <source>
        <dbReference type="EMBL" id="KAK2547813.1"/>
    </source>
</evidence>
<sequence>MELSSPPKPTRITQCLIPNLMEEKLGQQRQETFRPEDCFEQDGNESGAEAISLSALAGEVADAQKQQMNDLSKKLEILEELKYEKKSFVILVLLKINFVKEEIAAVSRKVYLTEDETAKTKKNCDLLEKEIEDLIYSKGIITKQLAMAKENLVKDKETYGHYQMKMEAHIKRVEIYESSCNKNTKNQRWGNKMVEEETISHVRDDESGHKQKQAETQQLKERRKYLEEAITLTQSELQKEKEKHAQLKREADTLQKRSRVYLSRLKRDAKSTVSPAAIGNNARMMRHYNIKNIT</sequence>
<proteinExistence type="predicted"/>
<evidence type="ECO:0000313" key="3">
    <source>
        <dbReference type="Proteomes" id="UP001249851"/>
    </source>
</evidence>
<reference evidence="2" key="1">
    <citation type="journal article" date="2023" name="G3 (Bethesda)">
        <title>Whole genome assembly and annotation of the endangered Caribbean coral Acropora cervicornis.</title>
        <authorList>
            <person name="Selwyn J.D."/>
            <person name="Vollmer S.V."/>
        </authorList>
    </citation>
    <scope>NUCLEOTIDE SEQUENCE</scope>
    <source>
        <strain evidence="2">K2</strain>
    </source>
</reference>
<feature type="coiled-coil region" evidence="1">
    <location>
        <begin position="209"/>
        <end position="257"/>
    </location>
</feature>
<accession>A0AAD9PRZ8</accession>
<keyword evidence="3" id="KW-1185">Reference proteome</keyword>
<gene>
    <name evidence="2" type="ORF">P5673_032151</name>
</gene>
<reference evidence="2" key="2">
    <citation type="journal article" date="2023" name="Science">
        <title>Genomic signatures of disease resistance in endangered staghorn corals.</title>
        <authorList>
            <person name="Vollmer S.V."/>
            <person name="Selwyn J.D."/>
            <person name="Despard B.A."/>
            <person name="Roesel C.L."/>
        </authorList>
    </citation>
    <scope>NUCLEOTIDE SEQUENCE</scope>
    <source>
        <strain evidence="2">K2</strain>
    </source>
</reference>
<name>A0AAD9PRZ8_ACRCE</name>